<feature type="region of interest" description="Disordered" evidence="1">
    <location>
        <begin position="76"/>
        <end position="121"/>
    </location>
</feature>
<accession>A0ABR0T382</accession>
<sequence length="372" mass="41449">MAPLGIAAIIVSAIRVGHLPLLKAIRLVCELWNSRNIVRCEGSATIWEFIFLLPEGTSSASAEESRPLIKMMRLSDASHKREWPPPSRSTRSPFRRRTSQPASHDTEVEDSGTAITEKATEEISSNARGAISRLGFEYLRRRYQKRAAGQQNLPDEEQGDSIRTRSPDVVEEAGNCEELPSQQGYNLKGLIFVVCDTDASALDLSLNTHTKTEQGEIYQLAFFGIMLQPCSKIYTGKEYDLITTSRQASKEKKTSGEDQDEFGGLGLEIKTWIRTIVSISGFLLQFIGLRGMHWSASVVRLRSVIFMIVLRAGVRRGLARPFKVVDITPKFEIDWLAMCMGSPKHAAFFQNLAYDSLEGCHRSSVSDGMSVL</sequence>
<evidence type="ECO:0000256" key="1">
    <source>
        <dbReference type="SAM" id="MobiDB-lite"/>
    </source>
</evidence>
<dbReference type="EMBL" id="JAVFKD010000001">
    <property type="protein sequence ID" value="KAK5998898.1"/>
    <property type="molecule type" value="Genomic_DNA"/>
</dbReference>
<organism evidence="2 3">
    <name type="scientific">Cladobotryum mycophilum</name>
    <dbReference type="NCBI Taxonomy" id="491253"/>
    <lineage>
        <taxon>Eukaryota</taxon>
        <taxon>Fungi</taxon>
        <taxon>Dikarya</taxon>
        <taxon>Ascomycota</taxon>
        <taxon>Pezizomycotina</taxon>
        <taxon>Sordariomycetes</taxon>
        <taxon>Hypocreomycetidae</taxon>
        <taxon>Hypocreales</taxon>
        <taxon>Hypocreaceae</taxon>
        <taxon>Cladobotryum</taxon>
    </lineage>
</organism>
<comment type="caution">
    <text evidence="2">The sequence shown here is derived from an EMBL/GenBank/DDBJ whole genome shotgun (WGS) entry which is preliminary data.</text>
</comment>
<protein>
    <submittedName>
        <fullName evidence="2">Uncharacterized protein</fullName>
    </submittedName>
</protein>
<proteinExistence type="predicted"/>
<dbReference type="Proteomes" id="UP001338125">
    <property type="component" value="Unassembled WGS sequence"/>
</dbReference>
<evidence type="ECO:0000313" key="2">
    <source>
        <dbReference type="EMBL" id="KAK5998898.1"/>
    </source>
</evidence>
<keyword evidence="3" id="KW-1185">Reference proteome</keyword>
<reference evidence="2 3" key="1">
    <citation type="submission" date="2024-01" db="EMBL/GenBank/DDBJ databases">
        <title>Complete genome of Cladobotryum mycophilum ATHUM6906.</title>
        <authorList>
            <person name="Christinaki A.C."/>
            <person name="Myridakis A.I."/>
            <person name="Kouvelis V.N."/>
        </authorList>
    </citation>
    <scope>NUCLEOTIDE SEQUENCE [LARGE SCALE GENOMIC DNA]</scope>
    <source>
        <strain evidence="2 3">ATHUM6906</strain>
    </source>
</reference>
<gene>
    <name evidence="2" type="ORF">PT974_01282</name>
</gene>
<name>A0ABR0T382_9HYPO</name>
<evidence type="ECO:0000313" key="3">
    <source>
        <dbReference type="Proteomes" id="UP001338125"/>
    </source>
</evidence>